<accession>A0A1J5PF95</accession>
<dbReference type="EMBL" id="MLJW01006558">
    <property type="protein sequence ID" value="OIQ66495.1"/>
    <property type="molecule type" value="Genomic_DNA"/>
</dbReference>
<comment type="caution">
    <text evidence="2">The sequence shown here is derived from an EMBL/GenBank/DDBJ whole genome shotgun (WGS) entry which is preliminary data.</text>
</comment>
<proteinExistence type="predicted"/>
<evidence type="ECO:0000313" key="2">
    <source>
        <dbReference type="EMBL" id="OIQ66495.1"/>
    </source>
</evidence>
<sequence length="304" mass="34707">MAAGRLHLQQDRRARRRGAHDGRIARHLHLAQPVARARARAKQHHLGANSLGGRHQNRRHLEISVQHRDAMGLQPLQDRGLLVRNRRNVGERLQMRRGHRGNHRHMRARHLRQRRDFAGMVHPDLDHRKFRIARHPRQCQRHAPVVVIAGLGGMNPPLPAQNRAQHFLGRGLAHRSGHPHHLGRRARPCGYSQGTQSHQHIRHDQQGRIVCHALWPVRDQRRGSPFGQGLRDKLMPIAHIFQRHKQIAMLQRARVDRHAAGHERARHRAASCRRSFGRGPQCRHVLIPSSAATATLACSTSSNG</sequence>
<protein>
    <submittedName>
        <fullName evidence="2">Uncharacterized protein</fullName>
    </submittedName>
</protein>
<dbReference type="AlphaFoldDB" id="A0A1J5PF95"/>
<name>A0A1J5PF95_9ZZZZ</name>
<reference evidence="2" key="1">
    <citation type="submission" date="2016-10" db="EMBL/GenBank/DDBJ databases">
        <title>Sequence of Gallionella enrichment culture.</title>
        <authorList>
            <person name="Poehlein A."/>
            <person name="Muehling M."/>
            <person name="Daniel R."/>
        </authorList>
    </citation>
    <scope>NUCLEOTIDE SEQUENCE</scope>
</reference>
<evidence type="ECO:0000256" key="1">
    <source>
        <dbReference type="SAM" id="MobiDB-lite"/>
    </source>
</evidence>
<organism evidence="2">
    <name type="scientific">mine drainage metagenome</name>
    <dbReference type="NCBI Taxonomy" id="410659"/>
    <lineage>
        <taxon>unclassified sequences</taxon>
        <taxon>metagenomes</taxon>
        <taxon>ecological metagenomes</taxon>
    </lineage>
</organism>
<gene>
    <name evidence="2" type="ORF">GALL_519320</name>
</gene>
<feature type="region of interest" description="Disordered" evidence="1">
    <location>
        <begin position="1"/>
        <end position="23"/>
    </location>
</feature>